<feature type="transmembrane region" description="Helical" evidence="9">
    <location>
        <begin position="121"/>
        <end position="144"/>
    </location>
</feature>
<dbReference type="PANTHER" id="PTHR45772:SF7">
    <property type="entry name" value="AMINO ACID ABC TRANSPORTER ATP-BINDING PROTEIN"/>
    <property type="match status" value="1"/>
</dbReference>
<keyword evidence="4 9" id="KW-0812">Transmembrane</keyword>
<keyword evidence="5" id="KW-0547">Nucleotide-binding</keyword>
<dbReference type="CDD" id="cd06581">
    <property type="entry name" value="TM_PBP1_LivM_like"/>
    <property type="match status" value="1"/>
</dbReference>
<dbReference type="SMART" id="SM00382">
    <property type="entry name" value="AAA"/>
    <property type="match status" value="1"/>
</dbReference>
<evidence type="ECO:0000256" key="3">
    <source>
        <dbReference type="ARBA" id="ARBA00022475"/>
    </source>
</evidence>
<evidence type="ECO:0000256" key="9">
    <source>
        <dbReference type="SAM" id="Phobius"/>
    </source>
</evidence>
<keyword evidence="2" id="KW-0813">Transport</keyword>
<dbReference type="EMBL" id="BAAAOR010000029">
    <property type="protein sequence ID" value="GAA1532634.1"/>
    <property type="molecule type" value="Genomic_DNA"/>
</dbReference>
<evidence type="ECO:0000256" key="8">
    <source>
        <dbReference type="ARBA" id="ARBA00023136"/>
    </source>
</evidence>
<gene>
    <name evidence="11" type="ORF">GCM10009788_39660</name>
</gene>
<dbReference type="SUPFAM" id="SSF52540">
    <property type="entry name" value="P-loop containing nucleoside triphosphate hydrolases"/>
    <property type="match status" value="1"/>
</dbReference>
<comment type="subcellular location">
    <subcellularLocation>
        <location evidence="1">Cell membrane</location>
        <topology evidence="1">Multi-pass membrane protein</topology>
    </subcellularLocation>
</comment>
<dbReference type="GO" id="GO:0005524">
    <property type="term" value="F:ATP binding"/>
    <property type="evidence" value="ECO:0007669"/>
    <property type="project" value="UniProtKB-KW"/>
</dbReference>
<feature type="transmembrane region" description="Helical" evidence="9">
    <location>
        <begin position="36"/>
        <end position="54"/>
    </location>
</feature>
<dbReference type="PROSITE" id="PS50893">
    <property type="entry name" value="ABC_TRANSPORTER_2"/>
    <property type="match status" value="1"/>
</dbReference>
<accession>A0ABN2B4D5</accession>
<dbReference type="Pfam" id="PF02653">
    <property type="entry name" value="BPD_transp_2"/>
    <property type="match status" value="1"/>
</dbReference>
<keyword evidence="8 9" id="KW-0472">Membrane</keyword>
<sequence>MNLSAITGDAFVQAYLLTLLATYSMYVVLRAGVYSIATVGFMGIGAYTTAILTVNHGWPAMPAVLAGILVAMVVGAVLGRLIEKLRGAYQAIATLAFVMIVQTVAFAWTNVTGGYLGIVGIPLWATTTWLVILAVVVAGFCVALELSKLGRRQRAAFHDEIAAASIGINVASNKFVAVVVSAGLGGLAGAAQAGNQFVVDSTIYGFSLVITVLSCIVIGGSRSFLGPIVGTFVVVALPLVFSSYATFASIVVAVVTLVIMLFLPRGIVQVVPIDASRVTRWLRKPPSVDSLAERESPSERFAPQSRSSRDPLVARKITRSFGAVKAVSDVSLEVQPGQVVGLIGPNGAGKTTALNLIAGVSLLDEGTITVGDKRIETLPSYKVEREGVARTFQTCRLFAEATVWENVLLAASSGRSRARRNELNDARCALAALELAGCLEDVDRIATELPYSHQRRVEIARALATEPKFILLDEPAAGMPESEADALADIVRGVAARGIGVLVIDHNVSWICSISSRVLVQNFGSTIADGPPDEIINNPVVISAYIGAEDDHTAAEVGEPAGAVDA</sequence>
<dbReference type="Gene3D" id="3.40.50.300">
    <property type="entry name" value="P-loop containing nucleotide triphosphate hydrolases"/>
    <property type="match status" value="1"/>
</dbReference>
<keyword evidence="7 9" id="KW-1133">Transmembrane helix</keyword>
<feature type="domain" description="ABC transporter" evidence="10">
    <location>
        <begin position="312"/>
        <end position="548"/>
    </location>
</feature>
<feature type="transmembrane region" description="Helical" evidence="9">
    <location>
        <begin position="201"/>
        <end position="220"/>
    </location>
</feature>
<protein>
    <submittedName>
        <fullName evidence="11">Branched-chain amino acid ABC transporter ATP-binding protein/permease</fullName>
    </submittedName>
</protein>
<dbReference type="InterPro" id="IPR003439">
    <property type="entry name" value="ABC_transporter-like_ATP-bd"/>
</dbReference>
<feature type="transmembrane region" description="Helical" evidence="9">
    <location>
        <begin position="175"/>
        <end position="195"/>
    </location>
</feature>
<evidence type="ECO:0000313" key="11">
    <source>
        <dbReference type="EMBL" id="GAA1532634.1"/>
    </source>
</evidence>
<dbReference type="Pfam" id="PF00005">
    <property type="entry name" value="ABC_tran"/>
    <property type="match status" value="1"/>
</dbReference>
<dbReference type="CDD" id="cd03219">
    <property type="entry name" value="ABC_Mj1267_LivG_branched"/>
    <property type="match status" value="1"/>
</dbReference>
<evidence type="ECO:0000256" key="1">
    <source>
        <dbReference type="ARBA" id="ARBA00004651"/>
    </source>
</evidence>
<dbReference type="Pfam" id="PF12399">
    <property type="entry name" value="BCA_ABC_TP_C"/>
    <property type="match status" value="1"/>
</dbReference>
<dbReference type="InterPro" id="IPR003593">
    <property type="entry name" value="AAA+_ATPase"/>
</dbReference>
<dbReference type="InterPro" id="IPR027417">
    <property type="entry name" value="P-loop_NTPase"/>
</dbReference>
<comment type="caution">
    <text evidence="11">The sequence shown here is derived from an EMBL/GenBank/DDBJ whole genome shotgun (WGS) entry which is preliminary data.</text>
</comment>
<evidence type="ECO:0000256" key="4">
    <source>
        <dbReference type="ARBA" id="ARBA00022692"/>
    </source>
</evidence>
<dbReference type="InterPro" id="IPR051120">
    <property type="entry name" value="ABC_AA/LPS_Transport"/>
</dbReference>
<keyword evidence="3" id="KW-1003">Cell membrane</keyword>
<evidence type="ECO:0000256" key="7">
    <source>
        <dbReference type="ARBA" id="ARBA00022989"/>
    </source>
</evidence>
<dbReference type="RefSeq" id="WP_141004223.1">
    <property type="nucleotide sequence ID" value="NZ_BAAAOR010000029.1"/>
</dbReference>
<evidence type="ECO:0000259" key="10">
    <source>
        <dbReference type="PROSITE" id="PS50893"/>
    </source>
</evidence>
<dbReference type="InterPro" id="IPR032823">
    <property type="entry name" value="BCA_ABC_TP_C"/>
</dbReference>
<dbReference type="PANTHER" id="PTHR45772">
    <property type="entry name" value="CONSERVED COMPONENT OF ABC TRANSPORTER FOR NATURAL AMINO ACIDS-RELATED"/>
    <property type="match status" value="1"/>
</dbReference>
<evidence type="ECO:0000313" key="12">
    <source>
        <dbReference type="Proteomes" id="UP001500842"/>
    </source>
</evidence>
<evidence type="ECO:0000256" key="5">
    <source>
        <dbReference type="ARBA" id="ARBA00022741"/>
    </source>
</evidence>
<dbReference type="InterPro" id="IPR001851">
    <property type="entry name" value="ABC_transp_permease"/>
</dbReference>
<proteinExistence type="predicted"/>
<keyword evidence="12" id="KW-1185">Reference proteome</keyword>
<name>A0ABN2B4D5_9ACTN</name>
<reference evidence="11 12" key="1">
    <citation type="journal article" date="2019" name="Int. J. Syst. Evol. Microbiol.">
        <title>The Global Catalogue of Microorganisms (GCM) 10K type strain sequencing project: providing services to taxonomists for standard genome sequencing and annotation.</title>
        <authorList>
            <consortium name="The Broad Institute Genomics Platform"/>
            <consortium name="The Broad Institute Genome Sequencing Center for Infectious Disease"/>
            <person name="Wu L."/>
            <person name="Ma J."/>
        </authorList>
    </citation>
    <scope>NUCLEOTIDE SEQUENCE [LARGE SCALE GENOMIC DNA]</scope>
    <source>
        <strain evidence="11 12">JCM 14942</strain>
    </source>
</reference>
<feature type="transmembrane region" description="Helical" evidence="9">
    <location>
        <begin position="60"/>
        <end position="79"/>
    </location>
</feature>
<dbReference type="InterPro" id="IPR043428">
    <property type="entry name" value="LivM-like"/>
</dbReference>
<feature type="transmembrane region" description="Helical" evidence="9">
    <location>
        <begin position="12"/>
        <end position="29"/>
    </location>
</feature>
<organism evidence="11 12">
    <name type="scientific">Nocardioides humi</name>
    <dbReference type="NCBI Taxonomy" id="449461"/>
    <lineage>
        <taxon>Bacteria</taxon>
        <taxon>Bacillati</taxon>
        <taxon>Actinomycetota</taxon>
        <taxon>Actinomycetes</taxon>
        <taxon>Propionibacteriales</taxon>
        <taxon>Nocardioidaceae</taxon>
        <taxon>Nocardioides</taxon>
    </lineage>
</organism>
<feature type="transmembrane region" description="Helical" evidence="9">
    <location>
        <begin position="91"/>
        <end position="109"/>
    </location>
</feature>
<evidence type="ECO:0000256" key="2">
    <source>
        <dbReference type="ARBA" id="ARBA00022448"/>
    </source>
</evidence>
<dbReference type="Proteomes" id="UP001500842">
    <property type="component" value="Unassembled WGS sequence"/>
</dbReference>
<evidence type="ECO:0000256" key="6">
    <source>
        <dbReference type="ARBA" id="ARBA00022840"/>
    </source>
</evidence>
<feature type="transmembrane region" description="Helical" evidence="9">
    <location>
        <begin position="232"/>
        <end position="263"/>
    </location>
</feature>
<keyword evidence="6 11" id="KW-0067">ATP-binding</keyword>